<evidence type="ECO:0000256" key="6">
    <source>
        <dbReference type="ARBA" id="ARBA00023186"/>
    </source>
</evidence>
<comment type="similarity">
    <text evidence="1 7">Belongs to the heat shock protein 70 family.</text>
</comment>
<dbReference type="Gene3D" id="3.90.640.10">
    <property type="entry name" value="Actin, Chain A, domain 4"/>
    <property type="match status" value="1"/>
</dbReference>
<keyword evidence="9" id="KW-1185">Reference proteome</keyword>
<protein>
    <submittedName>
        <fullName evidence="8">Hsp70 family protein</fullName>
    </submittedName>
</protein>
<keyword evidence="2" id="KW-0597">Phosphoprotein</keyword>
<evidence type="ECO:0000256" key="4">
    <source>
        <dbReference type="ARBA" id="ARBA00022840"/>
    </source>
</evidence>
<keyword evidence="6" id="KW-0143">Chaperone</keyword>
<dbReference type="InterPro" id="IPR013126">
    <property type="entry name" value="Hsp_70_fam"/>
</dbReference>
<organism evidence="8 9">
    <name type="scientific">Corynebacterium gallinarum</name>
    <dbReference type="NCBI Taxonomy" id="2762214"/>
    <lineage>
        <taxon>Bacteria</taxon>
        <taxon>Bacillati</taxon>
        <taxon>Actinomycetota</taxon>
        <taxon>Actinomycetes</taxon>
        <taxon>Mycobacteriales</taxon>
        <taxon>Corynebacteriaceae</taxon>
        <taxon>Corynebacterium</taxon>
    </lineage>
</organism>
<dbReference type="RefSeq" id="WP_191734240.1">
    <property type="nucleotide sequence ID" value="NZ_JACSPR010000009.1"/>
</dbReference>
<dbReference type="SUPFAM" id="SSF53067">
    <property type="entry name" value="Actin-like ATPase domain"/>
    <property type="match status" value="2"/>
</dbReference>
<dbReference type="GO" id="GO:0140662">
    <property type="term" value="F:ATP-dependent protein folding chaperone"/>
    <property type="evidence" value="ECO:0007669"/>
    <property type="project" value="InterPro"/>
</dbReference>
<dbReference type="PROSITE" id="PS00297">
    <property type="entry name" value="HSP70_1"/>
    <property type="match status" value="1"/>
</dbReference>
<keyword evidence="5" id="KW-0346">Stress response</keyword>
<evidence type="ECO:0000313" key="8">
    <source>
        <dbReference type="EMBL" id="MBD8030997.1"/>
    </source>
</evidence>
<evidence type="ECO:0000256" key="1">
    <source>
        <dbReference type="ARBA" id="ARBA00007381"/>
    </source>
</evidence>
<dbReference type="PRINTS" id="PR00301">
    <property type="entry name" value="HEATSHOCK70"/>
</dbReference>
<dbReference type="InterPro" id="IPR018181">
    <property type="entry name" value="Heat_shock_70_CS"/>
</dbReference>
<gene>
    <name evidence="8" type="ORF">H9627_11820</name>
</gene>
<dbReference type="EMBL" id="JACSPR010000009">
    <property type="protein sequence ID" value="MBD8030997.1"/>
    <property type="molecule type" value="Genomic_DNA"/>
</dbReference>
<reference evidence="8 9" key="1">
    <citation type="submission" date="2020-08" db="EMBL/GenBank/DDBJ databases">
        <title>A Genomic Blueprint of the Chicken Gut Microbiome.</title>
        <authorList>
            <person name="Gilroy R."/>
            <person name="Ravi A."/>
            <person name="Getino M."/>
            <person name="Pursley I."/>
            <person name="Horton D.L."/>
            <person name="Alikhan N.-F."/>
            <person name="Baker D."/>
            <person name="Gharbi K."/>
            <person name="Hall N."/>
            <person name="Watson M."/>
            <person name="Adriaenssens E.M."/>
            <person name="Foster-Nyarko E."/>
            <person name="Jarju S."/>
            <person name="Secka A."/>
            <person name="Antonio M."/>
            <person name="Oren A."/>
            <person name="Chaudhuri R."/>
            <person name="La Ragione R.M."/>
            <person name="Hildebrand F."/>
            <person name="Pallen M.J."/>
        </authorList>
    </citation>
    <scope>NUCLEOTIDE SEQUENCE [LARGE SCALE GENOMIC DNA]</scope>
    <source>
        <strain evidence="8 9">Sa1YVA5</strain>
    </source>
</reference>
<dbReference type="PROSITE" id="PS01036">
    <property type="entry name" value="HSP70_3"/>
    <property type="match status" value="1"/>
</dbReference>
<dbReference type="AlphaFoldDB" id="A0A8I0HR33"/>
<sequence length="535" mass="57977">MSKVFGIDLGTTYSAIAHITDSDTVEIIDNADGQSTTPSVVFFEDATNVVVGATAKQGAKFNPEQTVSLIKREMGRKGPEVERQFFGNTYTPESISAIILRELIENAMEEVDTDSKKAVITVPAYFGLNEKNSTKLAGEIAGIDVIDIVSEPVAAAVAEGFDFTREETVLVYDLGGGTFDCTIMTFSPDEGIRVKAVDGDRTLGGADWDKALYDFVLDQFWEACASQLGDEYPEDDVAFVQELQNAAENAKISLTKKTKVRVPCAYAGASTLVEVTQEDFERATRHLLDRTLECVDRTLALGNKNFPGLKVDKYLLVGGSSRMPQVADALTEKYGWTLQKTHFDHAVAKGAAMIGQGIVEVPAGDNGLPDKQEGPRELLLPGHGQAGTMTIQNLLSKAVGVKFSNEDGSQYIGHLIEQNTPLPAEGSVKASTLGDSVQSLPVHLFEQKGEVPSEELGANVEITPESGAIFTDLPNLPKGSPIHMTMKVDASGLLHFEGYEPSTDQYLRLEIEVSTMQREEVERAKEVVSSLTRNE</sequence>
<dbReference type="PROSITE" id="PS00329">
    <property type="entry name" value="HSP70_2"/>
    <property type="match status" value="1"/>
</dbReference>
<dbReference type="SUPFAM" id="SSF100920">
    <property type="entry name" value="Heat shock protein 70kD (HSP70), peptide-binding domain"/>
    <property type="match status" value="1"/>
</dbReference>
<dbReference type="InterPro" id="IPR043129">
    <property type="entry name" value="ATPase_NBD"/>
</dbReference>
<accession>A0A8I0HR33</accession>
<evidence type="ECO:0000256" key="2">
    <source>
        <dbReference type="ARBA" id="ARBA00022553"/>
    </source>
</evidence>
<dbReference type="FunFam" id="3.90.640.10:FF:000003">
    <property type="entry name" value="Molecular chaperone DnaK"/>
    <property type="match status" value="1"/>
</dbReference>
<evidence type="ECO:0000256" key="3">
    <source>
        <dbReference type="ARBA" id="ARBA00022741"/>
    </source>
</evidence>
<dbReference type="GO" id="GO:0005524">
    <property type="term" value="F:ATP binding"/>
    <property type="evidence" value="ECO:0007669"/>
    <property type="project" value="UniProtKB-KW"/>
</dbReference>
<keyword evidence="3 7" id="KW-0547">Nucleotide-binding</keyword>
<keyword evidence="4 7" id="KW-0067">ATP-binding</keyword>
<dbReference type="Pfam" id="PF00012">
    <property type="entry name" value="HSP70"/>
    <property type="match status" value="1"/>
</dbReference>
<dbReference type="Proteomes" id="UP000650224">
    <property type="component" value="Unassembled WGS sequence"/>
</dbReference>
<proteinExistence type="inferred from homology"/>
<dbReference type="CDD" id="cd24029">
    <property type="entry name" value="ASKHA_NBD_HSP70_DnaK_HscA_HscC"/>
    <property type="match status" value="1"/>
</dbReference>
<comment type="caution">
    <text evidence="8">The sequence shown here is derived from an EMBL/GenBank/DDBJ whole genome shotgun (WGS) entry which is preliminary data.</text>
</comment>
<evidence type="ECO:0000256" key="5">
    <source>
        <dbReference type="ARBA" id="ARBA00023016"/>
    </source>
</evidence>
<dbReference type="Gene3D" id="2.60.34.10">
    <property type="entry name" value="Substrate Binding Domain Of DNAk, Chain A, domain 1"/>
    <property type="match status" value="1"/>
</dbReference>
<name>A0A8I0HR33_9CORY</name>
<evidence type="ECO:0000313" key="9">
    <source>
        <dbReference type="Proteomes" id="UP000650224"/>
    </source>
</evidence>
<dbReference type="PANTHER" id="PTHR19375">
    <property type="entry name" value="HEAT SHOCK PROTEIN 70KDA"/>
    <property type="match status" value="1"/>
</dbReference>
<dbReference type="Gene3D" id="3.30.420.40">
    <property type="match status" value="2"/>
</dbReference>
<evidence type="ECO:0000256" key="7">
    <source>
        <dbReference type="RuleBase" id="RU003322"/>
    </source>
</evidence>
<dbReference type="InterPro" id="IPR029047">
    <property type="entry name" value="HSP70_peptide-bd_sf"/>
</dbReference>